<gene>
    <name evidence="1" type="ORF">E2L00_11195</name>
</gene>
<proteinExistence type="predicted"/>
<keyword evidence="2" id="KW-1185">Reference proteome</keyword>
<comment type="caution">
    <text evidence="1">The sequence shown here is derived from an EMBL/GenBank/DDBJ whole genome shotgun (WGS) entry which is preliminary data.</text>
</comment>
<evidence type="ECO:0000313" key="2">
    <source>
        <dbReference type="Proteomes" id="UP000697927"/>
    </source>
</evidence>
<evidence type="ECO:0000313" key="1">
    <source>
        <dbReference type="EMBL" id="NIY48079.1"/>
    </source>
</evidence>
<sequence>MQGGSVPWISAKAAGKSKVEQQSIGQIFDREKDQQKIQESQLISDIGTQASDIARTEDAIATGQ</sequence>
<name>A0ABX0VLY6_9ENTR</name>
<protein>
    <submittedName>
        <fullName evidence="1">Uncharacterized protein</fullName>
    </submittedName>
</protein>
<organism evidence="1 2">
    <name type="scientific">Cedecea colo</name>
    <dbReference type="NCBI Taxonomy" id="2552946"/>
    <lineage>
        <taxon>Bacteria</taxon>
        <taxon>Pseudomonadati</taxon>
        <taxon>Pseudomonadota</taxon>
        <taxon>Gammaproteobacteria</taxon>
        <taxon>Enterobacterales</taxon>
        <taxon>Enterobacteriaceae</taxon>
        <taxon>Cedecea</taxon>
    </lineage>
</organism>
<dbReference type="Proteomes" id="UP000697927">
    <property type="component" value="Unassembled WGS sequence"/>
</dbReference>
<reference evidence="1 2" key="1">
    <citation type="journal article" date="2020" name="Microorganisms">
        <title>Polyphasic Characterisation of Cedecea colo sp. nov., a New Enteric Bacterium Isolated from the Koala Hindgut.</title>
        <authorList>
            <person name="Boath J.M."/>
            <person name="Dakhal S."/>
            <person name="Van T.T.H."/>
            <person name="Moore R.J."/>
            <person name="Dekiwadia C."/>
            <person name="Macreadie I.G."/>
        </authorList>
    </citation>
    <scope>NUCLEOTIDE SEQUENCE [LARGE SCALE GENOMIC DNA]</scope>
    <source>
        <strain evidence="1 2">ZA</strain>
    </source>
</reference>
<dbReference type="EMBL" id="SOYS01000004">
    <property type="protein sequence ID" value="NIY48079.1"/>
    <property type="molecule type" value="Genomic_DNA"/>
</dbReference>
<dbReference type="RefSeq" id="WP_167611193.1">
    <property type="nucleotide sequence ID" value="NZ_SOYS01000004.1"/>
</dbReference>
<accession>A0ABX0VLY6</accession>